<reference evidence="2" key="1">
    <citation type="journal article" date="2019" name="Int. J. Syst. Evol. Microbiol.">
        <title>The Global Catalogue of Microorganisms (GCM) 10K type strain sequencing project: providing services to taxonomists for standard genome sequencing and annotation.</title>
        <authorList>
            <consortium name="The Broad Institute Genomics Platform"/>
            <consortium name="The Broad Institute Genome Sequencing Center for Infectious Disease"/>
            <person name="Wu L."/>
            <person name="Ma J."/>
        </authorList>
    </citation>
    <scope>NUCLEOTIDE SEQUENCE [LARGE SCALE GENOMIC DNA]</scope>
    <source>
        <strain evidence="2">JCM 18956</strain>
    </source>
</reference>
<protein>
    <submittedName>
        <fullName evidence="1">Uncharacterized protein</fullName>
    </submittedName>
</protein>
<accession>A0ABP8W2Z9</accession>
<evidence type="ECO:0000313" key="2">
    <source>
        <dbReference type="Proteomes" id="UP001501295"/>
    </source>
</evidence>
<evidence type="ECO:0000313" key="1">
    <source>
        <dbReference type="EMBL" id="GAA4678907.1"/>
    </source>
</evidence>
<proteinExistence type="predicted"/>
<organism evidence="1 2">
    <name type="scientific">Frondihabitans cladoniiphilus</name>
    <dbReference type="NCBI Taxonomy" id="715785"/>
    <lineage>
        <taxon>Bacteria</taxon>
        <taxon>Bacillati</taxon>
        <taxon>Actinomycetota</taxon>
        <taxon>Actinomycetes</taxon>
        <taxon>Micrococcales</taxon>
        <taxon>Microbacteriaceae</taxon>
        <taxon>Frondihabitans</taxon>
    </lineage>
</organism>
<sequence length="162" mass="17484">MHPETGRVLIDGEADADRIRASFALVDTPTVAEPFADLTVLTVVREELVLADRHGSKAAARTFLETIGLAEHEETRIKALPTAARVRLLSELAILRPGVEGLVLTSPERHGGDTVEWFRVVQDLSERGFTVLVVTGVAAATHLRSLVPAGVESPQTTESRES</sequence>
<dbReference type="Proteomes" id="UP001501295">
    <property type="component" value="Unassembled WGS sequence"/>
</dbReference>
<gene>
    <name evidence="1" type="ORF">GCM10025780_24850</name>
</gene>
<comment type="caution">
    <text evidence="1">The sequence shown here is derived from an EMBL/GenBank/DDBJ whole genome shotgun (WGS) entry which is preliminary data.</text>
</comment>
<keyword evidence="2" id="KW-1185">Reference proteome</keyword>
<dbReference type="EMBL" id="BAABLM010000005">
    <property type="protein sequence ID" value="GAA4678907.1"/>
    <property type="molecule type" value="Genomic_DNA"/>
</dbReference>
<name>A0ABP8W2Z9_9MICO</name>